<evidence type="ECO:0000313" key="4">
    <source>
        <dbReference type="Proteomes" id="UP001054821"/>
    </source>
</evidence>
<dbReference type="Proteomes" id="UP001054821">
    <property type="component" value="Chromosome 1"/>
</dbReference>
<dbReference type="InterPro" id="IPR004332">
    <property type="entry name" value="Transposase_MuDR"/>
</dbReference>
<dbReference type="AlphaFoldDB" id="A0AAD4ZQU7"/>
<dbReference type="Pfam" id="PF03108">
    <property type="entry name" value="DBD_Tnp_Mut"/>
    <property type="match status" value="1"/>
</dbReference>
<evidence type="ECO:0000259" key="2">
    <source>
        <dbReference type="Pfam" id="PF03108"/>
    </source>
</evidence>
<evidence type="ECO:0000256" key="1">
    <source>
        <dbReference type="SAM" id="MobiDB-lite"/>
    </source>
</evidence>
<evidence type="ECO:0000313" key="3">
    <source>
        <dbReference type="EMBL" id="KAI5352476.1"/>
    </source>
</evidence>
<dbReference type="EMBL" id="JAJFAZ020000001">
    <property type="protein sequence ID" value="KAI5352476.1"/>
    <property type="molecule type" value="Genomic_DNA"/>
</dbReference>
<feature type="region of interest" description="Disordered" evidence="1">
    <location>
        <begin position="64"/>
        <end position="84"/>
    </location>
</feature>
<name>A0AAD4ZQU7_PRUDU</name>
<accession>A0AAD4ZQU7</accession>
<proteinExistence type="predicted"/>
<reference evidence="3 4" key="1">
    <citation type="journal article" date="2022" name="G3 (Bethesda)">
        <title>Whole-genome sequence and methylome profiling of the almond [Prunus dulcis (Mill.) D.A. Webb] cultivar 'Nonpareil'.</title>
        <authorList>
            <person name="D'Amico-Willman K.M."/>
            <person name="Ouma W.Z."/>
            <person name="Meulia T."/>
            <person name="Sideli G.M."/>
            <person name="Gradziel T.M."/>
            <person name="Fresnedo-Ramirez J."/>
        </authorList>
    </citation>
    <scope>NUCLEOTIDE SEQUENCE [LARGE SCALE GENOMIC DNA]</scope>
    <source>
        <strain evidence="3">Clone GOH B32 T37-40</strain>
    </source>
</reference>
<keyword evidence="4" id="KW-1185">Reference proteome</keyword>
<organism evidence="3 4">
    <name type="scientific">Prunus dulcis</name>
    <name type="common">Almond</name>
    <name type="synonym">Amygdalus dulcis</name>
    <dbReference type="NCBI Taxonomy" id="3755"/>
    <lineage>
        <taxon>Eukaryota</taxon>
        <taxon>Viridiplantae</taxon>
        <taxon>Streptophyta</taxon>
        <taxon>Embryophyta</taxon>
        <taxon>Tracheophyta</taxon>
        <taxon>Spermatophyta</taxon>
        <taxon>Magnoliopsida</taxon>
        <taxon>eudicotyledons</taxon>
        <taxon>Gunneridae</taxon>
        <taxon>Pentapetalae</taxon>
        <taxon>rosids</taxon>
        <taxon>fabids</taxon>
        <taxon>Rosales</taxon>
        <taxon>Rosaceae</taxon>
        <taxon>Amygdaloideae</taxon>
        <taxon>Amygdaleae</taxon>
        <taxon>Prunus</taxon>
    </lineage>
</organism>
<gene>
    <name evidence="3" type="ORF">L3X38_005367</name>
</gene>
<sequence length="349" mass="40376">MLALYDLAVKLGYQKKTTKFFYKRKRKSWVPIVVDKDYLEYVNNQIKHVVVIYLIDISQQPEGLGSEASENEHLQVETTEEQEGERNANLFGDFGHIDADMFGDFGEVHVDLTGDSNIDKFMDVDVVDKGYEGDNGKEFDVEVQNTAYVSSGDESKDELEDDEDMAEEVSGNNVEDEEFREIDFKQSEEDDNKFEGFVITKDLNEDQHKELREELTDEYDTYDLRSVHGEESYEVRGKTRRRAPKFKQYNRNYDLRKPKFTLGLEFSTMKECRESMRYYATSCARPLRGRLNELHRLRVKCEGESEDGFCPWMFYASHVGGGPTVRVKTLVPNHTCGIVETSRFATSSC</sequence>
<protein>
    <recommendedName>
        <fullName evidence="2">Transposase MuDR plant domain-containing protein</fullName>
    </recommendedName>
</protein>
<comment type="caution">
    <text evidence="3">The sequence shown here is derived from an EMBL/GenBank/DDBJ whole genome shotgun (WGS) entry which is preliminary data.</text>
</comment>
<feature type="domain" description="Transposase MuDR plant" evidence="2">
    <location>
        <begin position="260"/>
        <end position="319"/>
    </location>
</feature>